<accession>A0A1Q9AZ29</accession>
<dbReference type="EMBL" id="MKIP01000034">
    <property type="protein sequence ID" value="OLP60958.1"/>
    <property type="molecule type" value="Genomic_DNA"/>
</dbReference>
<feature type="region of interest" description="Disordered" evidence="1">
    <location>
        <begin position="104"/>
        <end position="124"/>
    </location>
</feature>
<dbReference type="Pfam" id="PF03334">
    <property type="entry name" value="PhaG_MnhG_YufB"/>
    <property type="match status" value="1"/>
</dbReference>
<name>A0A1Q9AZ29_9HYPH</name>
<reference evidence="3 4" key="1">
    <citation type="submission" date="2016-09" db="EMBL/GenBank/DDBJ databases">
        <title>Rhizobium sp. nov., a novel species isolated from the rice rhizosphere.</title>
        <authorList>
            <person name="Zhao J."/>
            <person name="Zhang X."/>
        </authorList>
    </citation>
    <scope>NUCLEOTIDE SEQUENCE [LARGE SCALE GENOMIC DNA]</scope>
    <source>
        <strain evidence="3 4">1.7048</strain>
    </source>
</reference>
<feature type="transmembrane region" description="Helical" evidence="2">
    <location>
        <begin position="47"/>
        <end position="66"/>
    </location>
</feature>
<dbReference type="RefSeq" id="WP_075626850.1">
    <property type="nucleotide sequence ID" value="NZ_FOAM01000006.1"/>
</dbReference>
<evidence type="ECO:0000313" key="3">
    <source>
        <dbReference type="EMBL" id="OLP60958.1"/>
    </source>
</evidence>
<dbReference type="PANTHER" id="PTHR34703:SF1">
    <property type="entry name" value="ANTIPORTER SUBUNIT MNHG2-RELATED"/>
    <property type="match status" value="1"/>
</dbReference>
<organism evidence="3 4">
    <name type="scientific">Xaviernesmea oryzae</name>
    <dbReference type="NCBI Taxonomy" id="464029"/>
    <lineage>
        <taxon>Bacteria</taxon>
        <taxon>Pseudomonadati</taxon>
        <taxon>Pseudomonadota</taxon>
        <taxon>Alphaproteobacteria</taxon>
        <taxon>Hyphomicrobiales</taxon>
        <taxon>Rhizobiaceae</taxon>
        <taxon>Rhizobium/Agrobacterium group</taxon>
        <taxon>Xaviernesmea</taxon>
    </lineage>
</organism>
<gene>
    <name evidence="3" type="ORF">BJF93_02495</name>
</gene>
<evidence type="ECO:0000256" key="1">
    <source>
        <dbReference type="SAM" id="MobiDB-lite"/>
    </source>
</evidence>
<dbReference type="Proteomes" id="UP000186364">
    <property type="component" value="Unassembled WGS sequence"/>
</dbReference>
<sequence length="124" mass="13449">MTVLDLPLWAALPVCILLLLGAGNALAGAIGLLRLKSFYARLHAPSLMTSGATILICLASMITFAVLQNRWIFHELAIIAFMMITTPVTLMMLGQAALYRDRAEGSKEVPHKEAGLREEAAVEE</sequence>
<comment type="caution">
    <text evidence="3">The sequence shown here is derived from an EMBL/GenBank/DDBJ whole genome shotgun (WGS) entry which is preliminary data.</text>
</comment>
<dbReference type="OrthoDB" id="4427992at2"/>
<dbReference type="AlphaFoldDB" id="A0A1Q9AZ29"/>
<keyword evidence="2" id="KW-1133">Transmembrane helix</keyword>
<keyword evidence="2" id="KW-0472">Membrane</keyword>
<proteinExistence type="predicted"/>
<feature type="transmembrane region" description="Helical" evidence="2">
    <location>
        <begin position="72"/>
        <end position="93"/>
    </location>
</feature>
<feature type="transmembrane region" description="Helical" evidence="2">
    <location>
        <begin position="6"/>
        <end position="35"/>
    </location>
</feature>
<evidence type="ECO:0000313" key="4">
    <source>
        <dbReference type="Proteomes" id="UP000186364"/>
    </source>
</evidence>
<dbReference type="InterPro" id="IPR005133">
    <property type="entry name" value="PhaG_MnhG_YufB"/>
</dbReference>
<keyword evidence="2" id="KW-0812">Transmembrane</keyword>
<keyword evidence="4" id="KW-1185">Reference proteome</keyword>
<dbReference type="NCBIfam" id="TIGR01300">
    <property type="entry name" value="CPA3_mnhG_phaG"/>
    <property type="match status" value="1"/>
</dbReference>
<dbReference type="GO" id="GO:0015385">
    <property type="term" value="F:sodium:proton antiporter activity"/>
    <property type="evidence" value="ECO:0007669"/>
    <property type="project" value="TreeGrafter"/>
</dbReference>
<evidence type="ECO:0000256" key="2">
    <source>
        <dbReference type="SAM" id="Phobius"/>
    </source>
</evidence>
<protein>
    <submittedName>
        <fullName evidence="3">Cation:proton antiporter</fullName>
    </submittedName>
</protein>
<dbReference type="PANTHER" id="PTHR34703">
    <property type="entry name" value="ANTIPORTER SUBUNIT MNHG2-RELATED"/>
    <property type="match status" value="1"/>
</dbReference>